<reference evidence="1 2" key="1">
    <citation type="submission" date="2020-07" db="EMBL/GenBank/DDBJ databases">
        <title>Transfer of Campylobacter canadensis to the novel genus Avispirillum gen. nov., that also includes two novel species recovered from migratory waterfowl: Avispirillum anseris sp. nov. and Avispirillum brantae sp. nov.</title>
        <authorList>
            <person name="Miller W.G."/>
            <person name="Chapman M.H."/>
            <person name="Yee E."/>
            <person name="Inglis G.D."/>
        </authorList>
    </citation>
    <scope>NUCLEOTIDE SEQUENCE [LARGE SCALE GENOMIC DNA]</scope>
    <source>
        <strain evidence="1 2">L283</strain>
    </source>
</reference>
<keyword evidence="2" id="KW-1185">Reference proteome</keyword>
<comment type="caution">
    <text evidence="1">The sequence shown here is derived from an EMBL/GenBank/DDBJ whole genome shotgun (WGS) entry which is preliminary data.</text>
</comment>
<evidence type="ECO:0008006" key="3">
    <source>
        <dbReference type="Google" id="ProtNLM"/>
    </source>
</evidence>
<accession>A0ABS7WS69</accession>
<organism evidence="1 2">
    <name type="scientific">Campylobacter canadensis</name>
    <dbReference type="NCBI Taxonomy" id="449520"/>
    <lineage>
        <taxon>Bacteria</taxon>
        <taxon>Pseudomonadati</taxon>
        <taxon>Campylobacterota</taxon>
        <taxon>Epsilonproteobacteria</taxon>
        <taxon>Campylobacterales</taxon>
        <taxon>Campylobacteraceae</taxon>
        <taxon>Campylobacter</taxon>
    </lineage>
</organism>
<evidence type="ECO:0000313" key="1">
    <source>
        <dbReference type="EMBL" id="MBZ7987611.1"/>
    </source>
</evidence>
<name>A0ABS7WS69_9BACT</name>
<gene>
    <name evidence="1" type="ORF">AVCANL283_05795</name>
</gene>
<dbReference type="EMBL" id="JACGBB010000011">
    <property type="protein sequence ID" value="MBZ7987611.1"/>
    <property type="molecule type" value="Genomic_DNA"/>
</dbReference>
<dbReference type="RefSeq" id="WP_172233867.1">
    <property type="nucleotide sequence ID" value="NZ_CP035946.1"/>
</dbReference>
<evidence type="ECO:0000313" key="2">
    <source>
        <dbReference type="Proteomes" id="UP000786183"/>
    </source>
</evidence>
<dbReference type="Proteomes" id="UP000786183">
    <property type="component" value="Unassembled WGS sequence"/>
</dbReference>
<protein>
    <recommendedName>
        <fullName evidence="3">DUF3971 domain-containing protein</fullName>
    </recommendedName>
</protein>
<proteinExistence type="predicted"/>
<sequence>MKKIVFTLIAIVVLLLIAAYSLLFTSFGNSIIKEYAQKNINKNPSTQIQIDDFLLTMSKIKLKAQLNGLIEIDLNGDYSLFSQNIKDMMIIISSKDLSMLNIKEKININANLQGKFNDLTLNANGNIFNAPLKLQASIKNYYPYKLNYNTSNLDLEKILKIINKDYLSGFANINLDINEFDKNDIRKSKILANISAKIKAKDSFKKDFGIDLKKLEEININSNNTLADFKLKPNFTLNSKLLNIDTNFDEIDLNKLDAKGIININISDLSFINENLNSNLNTKLNVEYKDKIVNILADAIGKNISLKNINLNLKNDDLKLKANAIINSALIKLKNIELANVNIDASINTKTSDIKANINGALLDSKINANLNKNALKADISNLSIPFALLDLEKMATSKINANIDIKDIYKVNGQITSNINLNTIKSVFKKNYDLDLDANLLANAKIILNSANDISFSLDAKSNMLDNLQANGTFKNNILNSNFNLDTKLANYNELLKKNMKGQIKLNGDASFNKILLVNAKSDEFFGGKLNASLKADDFNASLTNVSVEELANSLDFIDIYKASANANLTYNLKSAKGFLKADLGKGSLKQHKAIVLIDKITNISKIVFDNANVNVDMNKNLYTINANANAKNAQIQVSNALYNLDEKSLNAPLSINLNNNIVKGVLVQKGENISFNIDKKNAANNILKAADKLLKVDENSSDDKKKLKGFLNKLIKDTK</sequence>